<dbReference type="Proteomes" id="UP000010796">
    <property type="component" value="Chromosome"/>
</dbReference>
<dbReference type="InterPro" id="IPR013517">
    <property type="entry name" value="FG-GAP"/>
</dbReference>
<proteinExistence type="predicted"/>
<dbReference type="PANTHER" id="PTHR44103:SF1">
    <property type="entry name" value="PROPROTEIN CONVERTASE P"/>
    <property type="match status" value="1"/>
</dbReference>
<accession>L0FYM7</accession>
<evidence type="ECO:0000313" key="3">
    <source>
        <dbReference type="EMBL" id="AGA78143.1"/>
    </source>
</evidence>
<dbReference type="Gene3D" id="2.130.10.130">
    <property type="entry name" value="Integrin alpha, N-terminal"/>
    <property type="match status" value="1"/>
</dbReference>
<dbReference type="PATRIC" id="fig|926556.3.peg.2005"/>
<dbReference type="HOGENOM" id="CLU_015153_0_0_10"/>
<dbReference type="PANTHER" id="PTHR44103">
    <property type="entry name" value="PROPROTEIN CONVERTASE P"/>
    <property type="match status" value="1"/>
</dbReference>
<dbReference type="InterPro" id="IPR026444">
    <property type="entry name" value="Secre_tail"/>
</dbReference>
<evidence type="ECO:0000256" key="1">
    <source>
        <dbReference type="ARBA" id="ARBA00022729"/>
    </source>
</evidence>
<sequence>MKHLLPFVFLCITFSSLGQKAYRFAEKEVSQNGKILPMAFAGGLNAAQIQPFDVNGDGREELVIWDINARNIKVFAQQDDQFTYLPYMPHYFPDDVSGFLVLADFDGDGKKDLFTSTPFGIKAYRNTTPQGQSHPSWEVAENFLKLENGSNFQANNLDVPAIQDLDGDGDLDVVTFNFAAGDYLEYYQNTSVERNGVAGIDGFASAKVRWGNFEFCGCGNFSFGRTCDGDVISRKLPPSQENNSIQHSGGHSILLKDFNNDGVLDLLMGQDECNSLYYLPNKGSNTEPLFTEYSTTLPGFGKLPEFPIFQVGQLLENDLLVSLNSSQTTLTAGIDFSQSIHKRPENSNSADHTSAFLQEDMIDLGENSRPFFKGNNAAGQLVVTANTIKDGNPVGQAFLYTWNNEFLQLSTPDYLALSSLGLTDLQYTEYTTSHQKALVFISGVSIEDFVLTRILLFGNQGSSADELSPVSIPNISLRANDHFDFYQYNGEDFMLLARQTGELLRYRVLLEDVPTFELLNEDFLGFSDNPSRRNLAVKSTPANGTLDLYAVDQRGILMYLPDFINSNNPETALLTLPNGTMSTTRLGRNTWIASIPEAFGNKTHLLMGNNGGGLQLLEDISNGTAPPVDGQLQVNLYPNPSNGPVYLISNASGMVRVVNSLGQILVESFRVNANVRAEMDVRTLASGLYFVQFISDTGTESTKKLVVE</sequence>
<organism evidence="3 4">
    <name type="scientific">Echinicola vietnamensis (strain DSM 17526 / LMG 23754 / KMM 6221)</name>
    <dbReference type="NCBI Taxonomy" id="926556"/>
    <lineage>
        <taxon>Bacteria</taxon>
        <taxon>Pseudomonadati</taxon>
        <taxon>Bacteroidota</taxon>
        <taxon>Cytophagia</taxon>
        <taxon>Cytophagales</taxon>
        <taxon>Cyclobacteriaceae</taxon>
        <taxon>Echinicola</taxon>
    </lineage>
</organism>
<dbReference type="RefSeq" id="WP_015265704.1">
    <property type="nucleotide sequence ID" value="NC_019904.1"/>
</dbReference>
<name>L0FYM7_ECHVK</name>
<dbReference type="EMBL" id="CP003346">
    <property type="protein sequence ID" value="AGA78143.1"/>
    <property type="molecule type" value="Genomic_DNA"/>
</dbReference>
<dbReference type="InterPro" id="IPR028994">
    <property type="entry name" value="Integrin_alpha_N"/>
</dbReference>
<protein>
    <recommendedName>
        <fullName evidence="2">Secretion system C-terminal sorting domain-containing protein</fullName>
    </recommendedName>
</protein>
<keyword evidence="1" id="KW-0732">Signal</keyword>
<dbReference type="STRING" id="926556.Echvi_1888"/>
<keyword evidence="4" id="KW-1185">Reference proteome</keyword>
<dbReference type="SUPFAM" id="SSF69318">
    <property type="entry name" value="Integrin alpha N-terminal domain"/>
    <property type="match status" value="1"/>
</dbReference>
<dbReference type="eggNOG" id="ENOG503296A">
    <property type="taxonomic scope" value="Bacteria"/>
</dbReference>
<evidence type="ECO:0000259" key="2">
    <source>
        <dbReference type="Pfam" id="PF18962"/>
    </source>
</evidence>
<dbReference type="NCBIfam" id="TIGR04183">
    <property type="entry name" value="Por_Secre_tail"/>
    <property type="match status" value="1"/>
</dbReference>
<dbReference type="KEGG" id="evi:Echvi_1888"/>
<dbReference type="Pfam" id="PF18962">
    <property type="entry name" value="Por_Secre_tail"/>
    <property type="match status" value="1"/>
</dbReference>
<evidence type="ECO:0000313" key="4">
    <source>
        <dbReference type="Proteomes" id="UP000010796"/>
    </source>
</evidence>
<dbReference type="OrthoDB" id="9816120at2"/>
<feature type="domain" description="Secretion system C-terminal sorting" evidence="2">
    <location>
        <begin position="636"/>
        <end position="707"/>
    </location>
</feature>
<gene>
    <name evidence="3" type="ordered locus">Echvi_1888</name>
</gene>
<dbReference type="Pfam" id="PF13517">
    <property type="entry name" value="FG-GAP_3"/>
    <property type="match status" value="1"/>
</dbReference>
<reference evidence="4" key="1">
    <citation type="submission" date="2012-02" db="EMBL/GenBank/DDBJ databases">
        <title>The complete genome of Echinicola vietnamensis DSM 17526.</title>
        <authorList>
            <person name="Lucas S."/>
            <person name="Copeland A."/>
            <person name="Lapidus A."/>
            <person name="Glavina del Rio T."/>
            <person name="Dalin E."/>
            <person name="Tice H."/>
            <person name="Bruce D."/>
            <person name="Goodwin L."/>
            <person name="Pitluck S."/>
            <person name="Peters L."/>
            <person name="Ovchinnikova G."/>
            <person name="Teshima H."/>
            <person name="Kyrpides N."/>
            <person name="Mavromatis K."/>
            <person name="Ivanova N."/>
            <person name="Brettin T."/>
            <person name="Detter J.C."/>
            <person name="Han C."/>
            <person name="Larimer F."/>
            <person name="Land M."/>
            <person name="Hauser L."/>
            <person name="Markowitz V."/>
            <person name="Cheng J.-F."/>
            <person name="Hugenholtz P."/>
            <person name="Woyke T."/>
            <person name="Wu D."/>
            <person name="Brambilla E."/>
            <person name="Klenk H.-P."/>
            <person name="Eisen J.A."/>
        </authorList>
    </citation>
    <scope>NUCLEOTIDE SEQUENCE [LARGE SCALE GENOMIC DNA]</scope>
    <source>
        <strain evidence="4">DSM 17526 / LMG 23754 / KMM 6221</strain>
    </source>
</reference>
<dbReference type="AlphaFoldDB" id="L0FYM7"/>